<keyword evidence="4" id="KW-1185">Reference proteome</keyword>
<protein>
    <submittedName>
        <fullName evidence="3">Uncharacterized protein</fullName>
    </submittedName>
</protein>
<feature type="transmembrane region" description="Helical" evidence="2">
    <location>
        <begin position="71"/>
        <end position="88"/>
    </location>
</feature>
<keyword evidence="2" id="KW-1133">Transmembrane helix</keyword>
<comment type="caution">
    <text evidence="3">The sequence shown here is derived from an EMBL/GenBank/DDBJ whole genome shotgun (WGS) entry which is preliminary data.</text>
</comment>
<evidence type="ECO:0000313" key="4">
    <source>
        <dbReference type="Proteomes" id="UP001244011"/>
    </source>
</evidence>
<organism evidence="3 4">
    <name type="scientific">Phialemonium atrogriseum</name>
    <dbReference type="NCBI Taxonomy" id="1093897"/>
    <lineage>
        <taxon>Eukaryota</taxon>
        <taxon>Fungi</taxon>
        <taxon>Dikarya</taxon>
        <taxon>Ascomycota</taxon>
        <taxon>Pezizomycotina</taxon>
        <taxon>Sordariomycetes</taxon>
        <taxon>Sordariomycetidae</taxon>
        <taxon>Cephalothecales</taxon>
        <taxon>Cephalothecaceae</taxon>
        <taxon>Phialemonium</taxon>
    </lineage>
</organism>
<dbReference type="RefSeq" id="XP_060283990.1">
    <property type="nucleotide sequence ID" value="XM_060427782.1"/>
</dbReference>
<feature type="region of interest" description="Disordered" evidence="1">
    <location>
        <begin position="1"/>
        <end position="26"/>
    </location>
</feature>
<dbReference type="EMBL" id="MU839007">
    <property type="protein sequence ID" value="KAK1767777.1"/>
    <property type="molecule type" value="Genomic_DNA"/>
</dbReference>
<dbReference type="GeneID" id="85310969"/>
<sequence length="89" mass="9835">MVTSSTEPMKQQSSKTSAQTPRNTSPTTGGFFVEYVANPKKTPLFILIFTFAYWCLCRGSGCSDKDCSWQAYLGSTVGLLLFNGAFFLR</sequence>
<dbReference type="Proteomes" id="UP001244011">
    <property type="component" value="Unassembled WGS sequence"/>
</dbReference>
<evidence type="ECO:0000313" key="3">
    <source>
        <dbReference type="EMBL" id="KAK1767777.1"/>
    </source>
</evidence>
<proteinExistence type="predicted"/>
<keyword evidence="2" id="KW-0812">Transmembrane</keyword>
<gene>
    <name evidence="3" type="ORF">QBC33DRAFT_537353</name>
</gene>
<name>A0AAJ0C1G2_9PEZI</name>
<feature type="transmembrane region" description="Helical" evidence="2">
    <location>
        <begin position="42"/>
        <end position="59"/>
    </location>
</feature>
<reference evidence="3" key="1">
    <citation type="submission" date="2023-06" db="EMBL/GenBank/DDBJ databases">
        <title>Genome-scale phylogeny and comparative genomics of the fungal order Sordariales.</title>
        <authorList>
            <consortium name="Lawrence Berkeley National Laboratory"/>
            <person name="Hensen N."/>
            <person name="Bonometti L."/>
            <person name="Westerberg I."/>
            <person name="Brannstrom I.O."/>
            <person name="Guillou S."/>
            <person name="Cros-Aarteil S."/>
            <person name="Calhoun S."/>
            <person name="Haridas S."/>
            <person name="Kuo A."/>
            <person name="Mondo S."/>
            <person name="Pangilinan J."/>
            <person name="Riley R."/>
            <person name="Labutti K."/>
            <person name="Andreopoulos B."/>
            <person name="Lipzen A."/>
            <person name="Chen C."/>
            <person name="Yanf M."/>
            <person name="Daum C."/>
            <person name="Ng V."/>
            <person name="Clum A."/>
            <person name="Steindorff A."/>
            <person name="Ohm R."/>
            <person name="Martin F."/>
            <person name="Silar P."/>
            <person name="Natvig D."/>
            <person name="Lalanne C."/>
            <person name="Gautier V."/>
            <person name="Ament-Velasquez S.L."/>
            <person name="Kruys A."/>
            <person name="Hutchinson M.I."/>
            <person name="Powell A.J."/>
            <person name="Barry K."/>
            <person name="Miller A.N."/>
            <person name="Grigoriev I.V."/>
            <person name="Debuchy R."/>
            <person name="Gladieux P."/>
            <person name="Thoren M.H."/>
            <person name="Johannesson H."/>
        </authorList>
    </citation>
    <scope>NUCLEOTIDE SEQUENCE</scope>
    <source>
        <strain evidence="3">8032-3</strain>
    </source>
</reference>
<keyword evidence="2" id="KW-0472">Membrane</keyword>
<dbReference type="AlphaFoldDB" id="A0AAJ0C1G2"/>
<evidence type="ECO:0000256" key="1">
    <source>
        <dbReference type="SAM" id="MobiDB-lite"/>
    </source>
</evidence>
<accession>A0AAJ0C1G2</accession>
<evidence type="ECO:0000256" key="2">
    <source>
        <dbReference type="SAM" id="Phobius"/>
    </source>
</evidence>